<dbReference type="AlphaFoldDB" id="A0A498JTH4"/>
<organism evidence="1 2">
    <name type="scientific">Malus domestica</name>
    <name type="common">Apple</name>
    <name type="synonym">Pyrus malus</name>
    <dbReference type="NCBI Taxonomy" id="3750"/>
    <lineage>
        <taxon>Eukaryota</taxon>
        <taxon>Viridiplantae</taxon>
        <taxon>Streptophyta</taxon>
        <taxon>Embryophyta</taxon>
        <taxon>Tracheophyta</taxon>
        <taxon>Spermatophyta</taxon>
        <taxon>Magnoliopsida</taxon>
        <taxon>eudicotyledons</taxon>
        <taxon>Gunneridae</taxon>
        <taxon>Pentapetalae</taxon>
        <taxon>rosids</taxon>
        <taxon>fabids</taxon>
        <taxon>Rosales</taxon>
        <taxon>Rosaceae</taxon>
        <taxon>Amygdaloideae</taxon>
        <taxon>Maleae</taxon>
        <taxon>Malus</taxon>
    </lineage>
</organism>
<evidence type="ECO:0000313" key="1">
    <source>
        <dbReference type="EMBL" id="RXH98336.1"/>
    </source>
</evidence>
<gene>
    <name evidence="1" type="ORF">DVH24_010661</name>
</gene>
<reference evidence="1 2" key="1">
    <citation type="submission" date="2018-10" db="EMBL/GenBank/DDBJ databases">
        <title>A high-quality apple genome assembly.</title>
        <authorList>
            <person name="Hu J."/>
        </authorList>
    </citation>
    <scope>NUCLEOTIDE SEQUENCE [LARGE SCALE GENOMIC DNA]</scope>
    <source>
        <strain evidence="2">cv. HFTH1</strain>
        <tissue evidence="1">Young leaf</tissue>
    </source>
</reference>
<comment type="caution">
    <text evidence="1">The sequence shown here is derived from an EMBL/GenBank/DDBJ whole genome shotgun (WGS) entry which is preliminary data.</text>
</comment>
<feature type="non-terminal residue" evidence="1">
    <location>
        <position position="1"/>
    </location>
</feature>
<dbReference type="EMBL" id="RDQH01000331">
    <property type="protein sequence ID" value="RXH98336.1"/>
    <property type="molecule type" value="Genomic_DNA"/>
</dbReference>
<dbReference type="Proteomes" id="UP000290289">
    <property type="component" value="Chromosome 5"/>
</dbReference>
<protein>
    <submittedName>
        <fullName evidence="1">Uncharacterized protein</fullName>
    </submittedName>
</protein>
<proteinExistence type="predicted"/>
<keyword evidence="2" id="KW-1185">Reference proteome</keyword>
<name>A0A498JTH4_MALDO</name>
<evidence type="ECO:0000313" key="2">
    <source>
        <dbReference type="Proteomes" id="UP000290289"/>
    </source>
</evidence>
<accession>A0A498JTH4</accession>
<sequence length="213" mass="23701">RSLKFFTDFDHGGQSDELKVVQNVELQDRQVILQQSLKFFADLDHGGQGDELEGSLKFFVDLHLSGQGDELEVMQSIELHDRLVFFADLDLGDQGDELKLPKLFADFDHDGQSDELEVVGSGKENESIHELTNFGFVNHIQSSSRTEASKCEQSSRSTPTFEPKTLELSGGMKASGTRMCIWAALPVLARCHRNERDRASGPVYLSVVAPRSS</sequence>